<keyword evidence="3" id="KW-0804">Transcription</keyword>
<evidence type="ECO:0000259" key="5">
    <source>
        <dbReference type="PROSITE" id="PS50932"/>
    </source>
</evidence>
<dbReference type="InterPro" id="IPR046335">
    <property type="entry name" value="LacI/GalR-like_sensor"/>
</dbReference>
<dbReference type="Gene3D" id="1.10.260.40">
    <property type="entry name" value="lambda repressor-like DNA-binding domains"/>
    <property type="match status" value="1"/>
</dbReference>
<feature type="region of interest" description="Disordered" evidence="4">
    <location>
        <begin position="316"/>
        <end position="360"/>
    </location>
</feature>
<accession>A0A543IBL1</accession>
<evidence type="ECO:0000256" key="2">
    <source>
        <dbReference type="ARBA" id="ARBA00023125"/>
    </source>
</evidence>
<dbReference type="PANTHER" id="PTHR30146">
    <property type="entry name" value="LACI-RELATED TRANSCRIPTIONAL REPRESSOR"/>
    <property type="match status" value="1"/>
</dbReference>
<dbReference type="PANTHER" id="PTHR30146:SF109">
    <property type="entry name" value="HTH-TYPE TRANSCRIPTIONAL REGULATOR GALS"/>
    <property type="match status" value="1"/>
</dbReference>
<feature type="domain" description="HTH lacI-type" evidence="5">
    <location>
        <begin position="10"/>
        <end position="64"/>
    </location>
</feature>
<reference evidence="6 7" key="1">
    <citation type="submission" date="2019-06" db="EMBL/GenBank/DDBJ databases">
        <title>Sequencing the genomes of 1000 actinobacteria strains.</title>
        <authorList>
            <person name="Klenk H.-P."/>
        </authorList>
    </citation>
    <scope>NUCLEOTIDE SEQUENCE [LARGE SCALE GENOMIC DNA]</scope>
    <source>
        <strain evidence="6 7">DSM 45043</strain>
    </source>
</reference>
<dbReference type="GO" id="GO:0003700">
    <property type="term" value="F:DNA-binding transcription factor activity"/>
    <property type="evidence" value="ECO:0007669"/>
    <property type="project" value="TreeGrafter"/>
</dbReference>
<evidence type="ECO:0000256" key="1">
    <source>
        <dbReference type="ARBA" id="ARBA00023015"/>
    </source>
</evidence>
<dbReference type="InterPro" id="IPR010982">
    <property type="entry name" value="Lambda_DNA-bd_dom_sf"/>
</dbReference>
<keyword evidence="2" id="KW-0238">DNA-binding</keyword>
<dbReference type="Pfam" id="PF00356">
    <property type="entry name" value="LacI"/>
    <property type="match status" value="1"/>
</dbReference>
<evidence type="ECO:0000313" key="6">
    <source>
        <dbReference type="EMBL" id="TQM67986.1"/>
    </source>
</evidence>
<dbReference type="InterPro" id="IPR028082">
    <property type="entry name" value="Peripla_BP_I"/>
</dbReference>
<dbReference type="Proteomes" id="UP000316706">
    <property type="component" value="Unassembled WGS sequence"/>
</dbReference>
<evidence type="ECO:0000256" key="4">
    <source>
        <dbReference type="SAM" id="MobiDB-lite"/>
    </source>
</evidence>
<dbReference type="CDD" id="cd01574">
    <property type="entry name" value="PBP1_LacI"/>
    <property type="match status" value="1"/>
</dbReference>
<dbReference type="GO" id="GO:0000976">
    <property type="term" value="F:transcription cis-regulatory region binding"/>
    <property type="evidence" value="ECO:0007669"/>
    <property type="project" value="TreeGrafter"/>
</dbReference>
<name>A0A543IBL1_9ACTN</name>
<keyword evidence="1" id="KW-0805">Transcription regulation</keyword>
<dbReference type="SMART" id="SM00354">
    <property type="entry name" value="HTH_LACI"/>
    <property type="match status" value="1"/>
</dbReference>
<dbReference type="InterPro" id="IPR000843">
    <property type="entry name" value="HTH_LacI"/>
</dbReference>
<evidence type="ECO:0000313" key="7">
    <source>
        <dbReference type="Proteomes" id="UP000316706"/>
    </source>
</evidence>
<dbReference type="SUPFAM" id="SSF47413">
    <property type="entry name" value="lambda repressor-like DNA-binding domains"/>
    <property type="match status" value="1"/>
</dbReference>
<dbReference type="Pfam" id="PF13377">
    <property type="entry name" value="Peripla_BP_3"/>
    <property type="match status" value="1"/>
</dbReference>
<dbReference type="AlphaFoldDB" id="A0A543IBL1"/>
<comment type="caution">
    <text evidence="6">The sequence shown here is derived from an EMBL/GenBank/DDBJ whole genome shotgun (WGS) entry which is preliminary data.</text>
</comment>
<organism evidence="6 7">
    <name type="scientific">Actinomadura hallensis</name>
    <dbReference type="NCBI Taxonomy" id="337895"/>
    <lineage>
        <taxon>Bacteria</taxon>
        <taxon>Bacillati</taxon>
        <taxon>Actinomycetota</taxon>
        <taxon>Actinomycetes</taxon>
        <taxon>Streptosporangiales</taxon>
        <taxon>Thermomonosporaceae</taxon>
        <taxon>Actinomadura</taxon>
    </lineage>
</organism>
<gene>
    <name evidence="6" type="ORF">FHX41_1611</name>
</gene>
<dbReference type="RefSeq" id="WP_141967155.1">
    <property type="nucleotide sequence ID" value="NZ_VFPO01000001.1"/>
</dbReference>
<dbReference type="PROSITE" id="PS50932">
    <property type="entry name" value="HTH_LACI_2"/>
    <property type="match status" value="1"/>
</dbReference>
<keyword evidence="7" id="KW-1185">Reference proteome</keyword>
<dbReference type="EMBL" id="VFPO01000001">
    <property type="protein sequence ID" value="TQM67986.1"/>
    <property type="molecule type" value="Genomic_DNA"/>
</dbReference>
<sequence>MTPTPPPGRPGLRDVARLAGVSHQTVSRVFKNHPMVSPQTRDRVLAAAAQLDFRPNAAARALATGRSRTLGVVSFDTALFGPASIIAAIERNARAADFFTSVASLESPGHGAVAGAVDRFRDQGVDGIIMIPGHVPPDEALRHLPDDLPTVLLGPPASVPTVSADHYLAPREATRYLLELGHRTVHHLPGPADWWEANERTRGWRDALVEAGAEVPDCAPGDWSARSGYERGRVLAADPGVTAVFAANDQIALGLLWAIHESGRRVPADVSVIGFDDIPEAAFLTPPLTTVRQDFTALGRHCVELLIAQLTEAPRPAGTGRAAEAAGPVPSRLIVRRSTAPRRRGGAPGSGRGGALGRRP</sequence>
<dbReference type="Gene3D" id="3.40.50.2300">
    <property type="match status" value="2"/>
</dbReference>
<dbReference type="SUPFAM" id="SSF53822">
    <property type="entry name" value="Periplasmic binding protein-like I"/>
    <property type="match status" value="1"/>
</dbReference>
<protein>
    <submittedName>
        <fullName evidence="6">LacI family transcriptional regulator</fullName>
    </submittedName>
</protein>
<evidence type="ECO:0000256" key="3">
    <source>
        <dbReference type="ARBA" id="ARBA00023163"/>
    </source>
</evidence>
<feature type="compositionally biased region" description="Gly residues" evidence="4">
    <location>
        <begin position="346"/>
        <end position="360"/>
    </location>
</feature>
<dbReference type="OrthoDB" id="9785139at2"/>
<dbReference type="CDD" id="cd01392">
    <property type="entry name" value="HTH_LacI"/>
    <property type="match status" value="1"/>
</dbReference>
<proteinExistence type="predicted"/>